<evidence type="ECO:0000256" key="1">
    <source>
        <dbReference type="ARBA" id="ARBA00022723"/>
    </source>
</evidence>
<proteinExistence type="predicted"/>
<dbReference type="SUPFAM" id="SSF46942">
    <property type="entry name" value="Elongation factor TFIIS domain 2"/>
    <property type="match status" value="1"/>
</dbReference>
<evidence type="ECO:0000313" key="6">
    <source>
        <dbReference type="EMBL" id="XAO13555.1"/>
    </source>
</evidence>
<feature type="domain" description="TFIIS-type" evidence="5">
    <location>
        <begin position="130"/>
        <end position="170"/>
    </location>
</feature>
<dbReference type="InterPro" id="IPR001222">
    <property type="entry name" value="Znf_TFIIS"/>
</dbReference>
<evidence type="ECO:0000256" key="4">
    <source>
        <dbReference type="PROSITE-ProRule" id="PRU00472"/>
    </source>
</evidence>
<dbReference type="SMART" id="SM00440">
    <property type="entry name" value="ZnF_C2C2"/>
    <property type="match status" value="1"/>
</dbReference>
<dbReference type="PANTHER" id="PTHR11477:SF0">
    <property type="entry name" value="IP08861P-RELATED"/>
    <property type="match status" value="1"/>
</dbReference>
<dbReference type="PROSITE" id="PS51133">
    <property type="entry name" value="ZF_TFIIS_2"/>
    <property type="match status" value="1"/>
</dbReference>
<dbReference type="EMBL" id="PP130629">
    <property type="protein sequence ID" value="XAO13555.1"/>
    <property type="molecule type" value="Genomic_DNA"/>
</dbReference>
<protein>
    <submittedName>
        <fullName evidence="6">Transcription factor S-II-related protein</fullName>
    </submittedName>
</protein>
<reference evidence="6" key="1">
    <citation type="submission" date="2024-01" db="EMBL/GenBank/DDBJ databases">
        <title>Genomic and biogeographic characterisation of Mantoniella tinhauana virus 1, the first discovered Mantoniella-infecting prasinovirus.</title>
        <authorList>
            <person name="Rey Redondo E."/>
            <person name="Yung C.C.M."/>
        </authorList>
    </citation>
    <scope>NUCLEOTIDE SEQUENCE</scope>
    <source>
        <strain evidence="6">Lau Fau Shan</strain>
    </source>
</reference>
<sequence length="171" mass="20084">MDNKTRVFVVNRLSSLLEISVDDPIIINLEKGILNYSVDRAVSTNQEPAWDNHKFTDIYKHKFLTIQKCLKSNEELKNKITSRVLKTSDVIQMRPEQLYPDGLYAKQLDVNIHKEMRKDYMARELKNQDGFFVCSRCKSKKTTYYQLQTRSADEPMTTFVSCLNCDKNWKC</sequence>
<dbReference type="InterPro" id="IPR036575">
    <property type="entry name" value="TFIIS_cen_dom_sf"/>
</dbReference>
<dbReference type="PANTHER" id="PTHR11477">
    <property type="entry name" value="TRANSCRIPTION FACTOR S-II ZINC FINGER DOMAIN-CONTAINING PROTEIN"/>
    <property type="match status" value="1"/>
</dbReference>
<name>A0AB38ZMK1_9VIRU</name>
<keyword evidence="2 4" id="KW-0863">Zinc-finger</keyword>
<dbReference type="GO" id="GO:0008270">
    <property type="term" value="F:zinc ion binding"/>
    <property type="evidence" value="ECO:0007669"/>
    <property type="project" value="UniProtKB-KW"/>
</dbReference>
<dbReference type="GO" id="GO:0003676">
    <property type="term" value="F:nucleic acid binding"/>
    <property type="evidence" value="ECO:0007669"/>
    <property type="project" value="InterPro"/>
</dbReference>
<dbReference type="Gene3D" id="2.20.25.10">
    <property type="match status" value="1"/>
</dbReference>
<dbReference type="GO" id="GO:0006351">
    <property type="term" value="P:DNA-templated transcription"/>
    <property type="evidence" value="ECO:0007669"/>
    <property type="project" value="InterPro"/>
</dbReference>
<evidence type="ECO:0000256" key="3">
    <source>
        <dbReference type="ARBA" id="ARBA00022833"/>
    </source>
</evidence>
<evidence type="ECO:0000259" key="5">
    <source>
        <dbReference type="PROSITE" id="PS51133"/>
    </source>
</evidence>
<dbReference type="CDD" id="cd13749">
    <property type="entry name" value="Zn-ribbon_TFIIS"/>
    <property type="match status" value="1"/>
</dbReference>
<dbReference type="SUPFAM" id="SSF57783">
    <property type="entry name" value="Zinc beta-ribbon"/>
    <property type="match status" value="1"/>
</dbReference>
<accession>A0AB38ZMK1</accession>
<organism evidence="6">
    <name type="scientific">Mantoniella tinhauana virus 1</name>
    <dbReference type="NCBI Taxonomy" id="3111543"/>
    <lineage>
        <taxon>Viruses</taxon>
    </lineage>
</organism>
<dbReference type="Pfam" id="PF01096">
    <property type="entry name" value="Zn_ribbon_TFIIS"/>
    <property type="match status" value="1"/>
</dbReference>
<dbReference type="PROSITE" id="PS00466">
    <property type="entry name" value="ZF_TFIIS_1"/>
    <property type="match status" value="1"/>
</dbReference>
<keyword evidence="3" id="KW-0862">Zinc</keyword>
<evidence type="ECO:0000256" key="2">
    <source>
        <dbReference type="ARBA" id="ARBA00022771"/>
    </source>
</evidence>
<keyword evidence="1" id="KW-0479">Metal-binding</keyword>